<evidence type="ECO:0000256" key="1">
    <source>
        <dbReference type="SAM" id="MobiDB-lite"/>
    </source>
</evidence>
<dbReference type="EMBL" id="JAMKFB020000012">
    <property type="protein sequence ID" value="KAL0179610.1"/>
    <property type="molecule type" value="Genomic_DNA"/>
</dbReference>
<comment type="caution">
    <text evidence="2">The sequence shown here is derived from an EMBL/GenBank/DDBJ whole genome shotgun (WGS) entry which is preliminary data.</text>
</comment>
<name>A0ABD0PZZ8_CIRMR</name>
<sequence>VDRPGESEGQSHLGQKVKDVHVFKSCPGEKPPPAQHPKPTKATKTESALISPPKVIKIVKAKGKPHKKKYHEEKK</sequence>
<evidence type="ECO:0000313" key="2">
    <source>
        <dbReference type="EMBL" id="KAL0179610.1"/>
    </source>
</evidence>
<feature type="region of interest" description="Disordered" evidence="1">
    <location>
        <begin position="1"/>
        <end position="53"/>
    </location>
</feature>
<evidence type="ECO:0008006" key="4">
    <source>
        <dbReference type="Google" id="ProtNLM"/>
    </source>
</evidence>
<organism evidence="2 3">
    <name type="scientific">Cirrhinus mrigala</name>
    <name type="common">Mrigala</name>
    <dbReference type="NCBI Taxonomy" id="683832"/>
    <lineage>
        <taxon>Eukaryota</taxon>
        <taxon>Metazoa</taxon>
        <taxon>Chordata</taxon>
        <taxon>Craniata</taxon>
        <taxon>Vertebrata</taxon>
        <taxon>Euteleostomi</taxon>
        <taxon>Actinopterygii</taxon>
        <taxon>Neopterygii</taxon>
        <taxon>Teleostei</taxon>
        <taxon>Ostariophysi</taxon>
        <taxon>Cypriniformes</taxon>
        <taxon>Cyprinidae</taxon>
        <taxon>Labeoninae</taxon>
        <taxon>Labeonini</taxon>
        <taxon>Cirrhinus</taxon>
    </lineage>
</organism>
<evidence type="ECO:0000313" key="3">
    <source>
        <dbReference type="Proteomes" id="UP001529510"/>
    </source>
</evidence>
<gene>
    <name evidence="2" type="ORF">M9458_025052</name>
</gene>
<feature type="non-terminal residue" evidence="2">
    <location>
        <position position="1"/>
    </location>
</feature>
<dbReference type="Proteomes" id="UP001529510">
    <property type="component" value="Unassembled WGS sequence"/>
</dbReference>
<reference evidence="2 3" key="1">
    <citation type="submission" date="2024-05" db="EMBL/GenBank/DDBJ databases">
        <title>Genome sequencing and assembly of Indian major carp, Cirrhinus mrigala (Hamilton, 1822).</title>
        <authorList>
            <person name="Mohindra V."/>
            <person name="Chowdhury L.M."/>
            <person name="Lal K."/>
            <person name="Jena J.K."/>
        </authorList>
    </citation>
    <scope>NUCLEOTIDE SEQUENCE [LARGE SCALE GENOMIC DNA]</scope>
    <source>
        <strain evidence="2">CM1030</strain>
        <tissue evidence="2">Blood</tissue>
    </source>
</reference>
<protein>
    <recommendedName>
        <fullName evidence="4">Death-associated protein 1</fullName>
    </recommendedName>
</protein>
<keyword evidence="3" id="KW-1185">Reference proteome</keyword>
<accession>A0ABD0PZZ8</accession>
<dbReference type="AlphaFoldDB" id="A0ABD0PZZ8"/>
<feature type="non-terminal residue" evidence="2">
    <location>
        <position position="75"/>
    </location>
</feature>
<proteinExistence type="predicted"/>